<dbReference type="AlphaFoldDB" id="A0A7J7MYU5"/>
<dbReference type="InterPro" id="IPR045134">
    <property type="entry name" value="UHRF1/2-like"/>
</dbReference>
<proteinExistence type="predicted"/>
<dbReference type="GO" id="GO:0061630">
    <property type="term" value="F:ubiquitin protein ligase activity"/>
    <property type="evidence" value="ECO:0007669"/>
    <property type="project" value="TreeGrafter"/>
</dbReference>
<comment type="caution">
    <text evidence="4">The sequence shown here is derived from an EMBL/GenBank/DDBJ whole genome shotgun (WGS) entry which is preliminary data.</text>
</comment>
<dbReference type="PANTHER" id="PTHR14140:SF27">
    <property type="entry name" value="OS04G0289800 PROTEIN"/>
    <property type="match status" value="1"/>
</dbReference>
<dbReference type="InterPro" id="IPR015947">
    <property type="entry name" value="PUA-like_sf"/>
</dbReference>
<dbReference type="Proteomes" id="UP000541444">
    <property type="component" value="Unassembled WGS sequence"/>
</dbReference>
<dbReference type="SUPFAM" id="SSF88697">
    <property type="entry name" value="PUA domain-like"/>
    <property type="match status" value="1"/>
</dbReference>
<protein>
    <recommendedName>
        <fullName evidence="3">YDG domain-containing protein</fullName>
    </recommendedName>
</protein>
<dbReference type="PANTHER" id="PTHR14140">
    <property type="entry name" value="E3 UBIQUITIN-PROTEIN LIGASE UHRF-RELATED"/>
    <property type="match status" value="1"/>
</dbReference>
<evidence type="ECO:0000313" key="4">
    <source>
        <dbReference type="EMBL" id="KAF6160095.1"/>
    </source>
</evidence>
<name>A0A7J7MYU5_9MAGN</name>
<feature type="compositionally biased region" description="Basic residues" evidence="2">
    <location>
        <begin position="74"/>
        <end position="89"/>
    </location>
</feature>
<sequence length="259" mass="29785">MVSTRDRLKQTKEKLVSLLTIYRKRNSKKDNLEMDNSNDRLTNLETIISDLTATVGELVEKLHITNLAKASTSVKRRGRSQRRGRSRKKGVMEVDRDNDIAKIDNDSRQSDYGAQSVALSGGYEEDEDHGEWFLYTGSDDHGDCPRPLPLIKELKKATDITNRKDTPSWDYEAVVRIIPEISGEIQRNTEKWEAFSKQQVLLRHHYRSLDEAKGGFQTWADRYDDLRFAQAATLPNPIDDDLEDGIEDDLVMEENQLEE</sequence>
<dbReference type="GO" id="GO:0016567">
    <property type="term" value="P:protein ubiquitination"/>
    <property type="evidence" value="ECO:0007669"/>
    <property type="project" value="TreeGrafter"/>
</dbReference>
<dbReference type="InterPro" id="IPR003105">
    <property type="entry name" value="SRA_YDG"/>
</dbReference>
<evidence type="ECO:0000256" key="2">
    <source>
        <dbReference type="SAM" id="MobiDB-lite"/>
    </source>
</evidence>
<keyword evidence="5" id="KW-1185">Reference proteome</keyword>
<reference evidence="4 5" key="1">
    <citation type="journal article" date="2020" name="IScience">
        <title>Genome Sequencing of the Endangered Kingdonia uniflora (Circaeasteraceae, Ranunculales) Reveals Potential Mechanisms of Evolutionary Specialization.</title>
        <authorList>
            <person name="Sun Y."/>
            <person name="Deng T."/>
            <person name="Zhang A."/>
            <person name="Moore M.J."/>
            <person name="Landis J.B."/>
            <person name="Lin N."/>
            <person name="Zhang H."/>
            <person name="Zhang X."/>
            <person name="Huang J."/>
            <person name="Zhang X."/>
            <person name="Sun H."/>
            <person name="Wang H."/>
        </authorList>
    </citation>
    <scope>NUCLEOTIDE SEQUENCE [LARGE SCALE GENOMIC DNA]</scope>
    <source>
        <strain evidence="4">TB1705</strain>
        <tissue evidence="4">Leaf</tissue>
    </source>
</reference>
<dbReference type="OrthoDB" id="2270193at2759"/>
<feature type="compositionally biased region" description="Basic and acidic residues" evidence="2">
    <location>
        <begin position="90"/>
        <end position="109"/>
    </location>
</feature>
<evidence type="ECO:0000259" key="3">
    <source>
        <dbReference type="Pfam" id="PF02182"/>
    </source>
</evidence>
<gene>
    <name evidence="4" type="ORF">GIB67_018875</name>
</gene>
<dbReference type="Gene3D" id="2.30.280.10">
    <property type="entry name" value="SRA-YDG"/>
    <property type="match status" value="1"/>
</dbReference>
<feature type="domain" description="YDG" evidence="3">
    <location>
        <begin position="105"/>
        <end position="178"/>
    </location>
</feature>
<keyword evidence="1" id="KW-0539">Nucleus</keyword>
<accession>A0A7J7MYU5</accession>
<evidence type="ECO:0000313" key="5">
    <source>
        <dbReference type="Proteomes" id="UP000541444"/>
    </source>
</evidence>
<dbReference type="EMBL" id="JACGCM010001173">
    <property type="protein sequence ID" value="KAF6160095.1"/>
    <property type="molecule type" value="Genomic_DNA"/>
</dbReference>
<organism evidence="4 5">
    <name type="scientific">Kingdonia uniflora</name>
    <dbReference type="NCBI Taxonomy" id="39325"/>
    <lineage>
        <taxon>Eukaryota</taxon>
        <taxon>Viridiplantae</taxon>
        <taxon>Streptophyta</taxon>
        <taxon>Embryophyta</taxon>
        <taxon>Tracheophyta</taxon>
        <taxon>Spermatophyta</taxon>
        <taxon>Magnoliopsida</taxon>
        <taxon>Ranunculales</taxon>
        <taxon>Circaeasteraceae</taxon>
        <taxon>Kingdonia</taxon>
    </lineage>
</organism>
<dbReference type="InterPro" id="IPR036987">
    <property type="entry name" value="SRA-YDG_sf"/>
</dbReference>
<dbReference type="GO" id="GO:0044027">
    <property type="term" value="P:negative regulation of gene expression via chromosomal CpG island methylation"/>
    <property type="evidence" value="ECO:0007669"/>
    <property type="project" value="TreeGrafter"/>
</dbReference>
<dbReference type="Pfam" id="PF02182">
    <property type="entry name" value="SAD_SRA"/>
    <property type="match status" value="1"/>
</dbReference>
<evidence type="ECO:0000256" key="1">
    <source>
        <dbReference type="ARBA" id="ARBA00023242"/>
    </source>
</evidence>
<feature type="region of interest" description="Disordered" evidence="2">
    <location>
        <begin position="69"/>
        <end position="113"/>
    </location>
</feature>